<dbReference type="Proteomes" id="UP000663193">
    <property type="component" value="Chromosome 13"/>
</dbReference>
<organism evidence="2 3">
    <name type="scientific">Phaeosphaeria nodorum (strain SN15 / ATCC MYA-4574 / FGSC 10173)</name>
    <name type="common">Glume blotch fungus</name>
    <name type="synonym">Parastagonospora nodorum</name>
    <dbReference type="NCBI Taxonomy" id="321614"/>
    <lineage>
        <taxon>Eukaryota</taxon>
        <taxon>Fungi</taxon>
        <taxon>Dikarya</taxon>
        <taxon>Ascomycota</taxon>
        <taxon>Pezizomycotina</taxon>
        <taxon>Dothideomycetes</taxon>
        <taxon>Pleosporomycetidae</taxon>
        <taxon>Pleosporales</taxon>
        <taxon>Pleosporineae</taxon>
        <taxon>Phaeosphaeriaceae</taxon>
        <taxon>Parastagonospora</taxon>
    </lineage>
</organism>
<feature type="transmembrane region" description="Helical" evidence="1">
    <location>
        <begin position="87"/>
        <end position="111"/>
    </location>
</feature>
<dbReference type="AlphaFoldDB" id="A0A7U2FBT6"/>
<dbReference type="VEuPathDB" id="FungiDB:JI435_417880"/>
<keyword evidence="1" id="KW-0812">Transmembrane</keyword>
<keyword evidence="3" id="KW-1185">Reference proteome</keyword>
<keyword evidence="1" id="KW-0472">Membrane</keyword>
<sequence length="121" mass="13613">MGANGAAYIQTWPGPAKAFTLIFSNSITHRKMARPVGKTILCINILIRFWRELHSGAVHSLWWIEDEIEHCLATAQARGSMKQPYQLLVIIHSIILHSAISHVLVIIHSTVLHLHSESFLT</sequence>
<reference evidence="3" key="1">
    <citation type="journal article" date="2021" name="BMC Genomics">
        <title>Chromosome-level genome assembly and manually-curated proteome of model necrotroph Parastagonospora nodorum Sn15 reveals a genome-wide trove of candidate effector homologs, and redundancy of virulence-related functions within an accessory chromosome.</title>
        <authorList>
            <person name="Bertazzoni S."/>
            <person name="Jones D.A.B."/>
            <person name="Phan H.T."/>
            <person name="Tan K.-C."/>
            <person name="Hane J.K."/>
        </authorList>
    </citation>
    <scope>NUCLEOTIDE SEQUENCE [LARGE SCALE GENOMIC DNA]</scope>
    <source>
        <strain evidence="3">SN15 / ATCC MYA-4574 / FGSC 10173)</strain>
    </source>
</reference>
<accession>A0A7U2FBT6</accession>
<dbReference type="EMBL" id="CP069035">
    <property type="protein sequence ID" value="QRD02386.1"/>
    <property type="molecule type" value="Genomic_DNA"/>
</dbReference>
<name>A0A7U2FBT6_PHANO</name>
<gene>
    <name evidence="2" type="ORF">JI435_417880</name>
</gene>
<keyword evidence="1" id="KW-1133">Transmembrane helix</keyword>
<evidence type="ECO:0000256" key="1">
    <source>
        <dbReference type="SAM" id="Phobius"/>
    </source>
</evidence>
<protein>
    <submittedName>
        <fullName evidence="2">Uncharacterized protein</fullName>
    </submittedName>
</protein>
<evidence type="ECO:0000313" key="2">
    <source>
        <dbReference type="EMBL" id="QRD02386.1"/>
    </source>
</evidence>
<evidence type="ECO:0000313" key="3">
    <source>
        <dbReference type="Proteomes" id="UP000663193"/>
    </source>
</evidence>
<proteinExistence type="predicted"/>